<accession>A0ABU6KI96</accession>
<keyword evidence="1" id="KW-1133">Transmembrane helix</keyword>
<proteinExistence type="predicted"/>
<organism evidence="3 4">
    <name type="scientific">Virgibacillus tibetensis</name>
    <dbReference type="NCBI Taxonomy" id="3042313"/>
    <lineage>
        <taxon>Bacteria</taxon>
        <taxon>Bacillati</taxon>
        <taxon>Bacillota</taxon>
        <taxon>Bacilli</taxon>
        <taxon>Bacillales</taxon>
        <taxon>Bacillaceae</taxon>
        <taxon>Virgibacillus</taxon>
    </lineage>
</organism>
<comment type="caution">
    <text evidence="3">The sequence shown here is derived from an EMBL/GenBank/DDBJ whole genome shotgun (WGS) entry which is preliminary data.</text>
</comment>
<gene>
    <name evidence="3" type="ORF">QGM71_15195</name>
</gene>
<dbReference type="Gene3D" id="2.160.20.120">
    <property type="match status" value="1"/>
</dbReference>
<dbReference type="RefSeq" id="WP_327608387.1">
    <property type="nucleotide sequence ID" value="NZ_JARZFX010000008.1"/>
</dbReference>
<dbReference type="InterPro" id="IPR025164">
    <property type="entry name" value="Toastrack_DUF4097"/>
</dbReference>
<keyword evidence="1" id="KW-0472">Membrane</keyword>
<feature type="transmembrane region" description="Helical" evidence="1">
    <location>
        <begin position="7"/>
        <end position="28"/>
    </location>
</feature>
<evidence type="ECO:0000256" key="1">
    <source>
        <dbReference type="SAM" id="Phobius"/>
    </source>
</evidence>
<name>A0ABU6KI96_9BACI</name>
<keyword evidence="4" id="KW-1185">Reference proteome</keyword>
<dbReference type="Proteomes" id="UP001335737">
    <property type="component" value="Unassembled WGS sequence"/>
</dbReference>
<dbReference type="Pfam" id="PF13349">
    <property type="entry name" value="DUF4097"/>
    <property type="match status" value="1"/>
</dbReference>
<evidence type="ECO:0000259" key="2">
    <source>
        <dbReference type="Pfam" id="PF13349"/>
    </source>
</evidence>
<dbReference type="EMBL" id="JARZFX010000008">
    <property type="protein sequence ID" value="MEC5424831.1"/>
    <property type="molecule type" value="Genomic_DNA"/>
</dbReference>
<reference evidence="3 4" key="1">
    <citation type="journal article" date="2024" name="Int. J. Syst. Evol. Microbiol.">
        <title>Virgibacillus tibetensis sp. nov., isolated from salt lake on the Tibetan Plateau of China.</title>
        <authorList>
            <person name="Phurbu D."/>
            <person name="Liu Z.-X."/>
            <person name="Wang R."/>
            <person name="Zheng Y.-Y."/>
            <person name="Liu H.-C."/>
            <person name="Zhou Y.-G."/>
            <person name="Yu Y.-J."/>
            <person name="Li A.-H."/>
        </authorList>
    </citation>
    <scope>NUCLEOTIDE SEQUENCE [LARGE SCALE GENOMIC DNA]</scope>
    <source>
        <strain evidence="3 4">C22-A2</strain>
    </source>
</reference>
<feature type="domain" description="DUF4097" evidence="2">
    <location>
        <begin position="46"/>
        <end position="180"/>
    </location>
</feature>
<keyword evidence="1" id="KW-0812">Transmembrane</keyword>
<protein>
    <submittedName>
        <fullName evidence="3">DUF4097 family beta strand repeat-containing protein</fullName>
    </submittedName>
</protein>
<evidence type="ECO:0000313" key="3">
    <source>
        <dbReference type="EMBL" id="MEC5424831.1"/>
    </source>
</evidence>
<evidence type="ECO:0000313" key="4">
    <source>
        <dbReference type="Proteomes" id="UP001335737"/>
    </source>
</evidence>
<sequence>MSNVKKIALIAILLILVGGIGSILIFNLNEPVSVAEAKEIDSTTITAVEVQANNGKVEIMSAEGSTTRVELTGEGIKNNKEKLSVEQNGNTLFIQTVNQNNKLFNFNFFTGSVTLKVYLPEAVYETLHVAIDNGSLETQQVTIKNIDAVTKNGRITMDNITTDTLHVKSNNGKIVLDQVEGAITGKTDNGSISLTTKDLDRSIDFETDNGSIKIQTEQEPTNALFDVRVGNGKTSIFGSSNWDTLVGNGDNIIKLSTDNGSITVEDQTR</sequence>